<organism evidence="2 3">
    <name type="scientific">Candidatus Acidianus copahuensis</name>
    <dbReference type="NCBI Taxonomy" id="1160895"/>
    <lineage>
        <taxon>Archaea</taxon>
        <taxon>Thermoproteota</taxon>
        <taxon>Thermoprotei</taxon>
        <taxon>Sulfolobales</taxon>
        <taxon>Sulfolobaceae</taxon>
        <taxon>Acidianus</taxon>
    </lineage>
</organism>
<dbReference type="AlphaFoldDB" id="A0A031LJD2"/>
<dbReference type="EMBL" id="JFZT01000052">
    <property type="protein sequence ID" value="EZQ02249.1"/>
    <property type="molecule type" value="Genomic_DNA"/>
</dbReference>
<feature type="transmembrane region" description="Helical" evidence="1">
    <location>
        <begin position="6"/>
        <end position="28"/>
    </location>
</feature>
<proteinExistence type="predicted"/>
<gene>
    <name evidence="2" type="ORF">CM19_10610</name>
</gene>
<keyword evidence="3" id="KW-1185">Reference proteome</keyword>
<feature type="transmembrane region" description="Helical" evidence="1">
    <location>
        <begin position="70"/>
        <end position="93"/>
    </location>
</feature>
<reference evidence="2 3" key="1">
    <citation type="submission" date="2014-03" db="EMBL/GenBank/DDBJ databases">
        <title>Draft genome sequence of the novel thermoacidophilic archaea Acidianus copahuensis ALE1 strain, isolated from Copahue volcanic area in Neuquen Argentina.</title>
        <authorList>
            <person name="Urbieta M.S."/>
            <person name="Rascovan N."/>
            <person name="Castro C."/>
            <person name="Revale S."/>
            <person name="Giaveno M.A."/>
            <person name="Vazquez M.P."/>
            <person name="Donati E.R."/>
        </authorList>
    </citation>
    <scope>NUCLEOTIDE SEQUENCE [LARGE SCALE GENOMIC DNA]</scope>
    <source>
        <strain evidence="2 3">ALE1</strain>
    </source>
</reference>
<evidence type="ECO:0000313" key="3">
    <source>
        <dbReference type="Proteomes" id="UP000024332"/>
    </source>
</evidence>
<name>A0A031LJD2_9CREN</name>
<evidence type="ECO:0000313" key="2">
    <source>
        <dbReference type="EMBL" id="EZQ02249.1"/>
    </source>
</evidence>
<keyword evidence="1" id="KW-1133">Transmembrane helix</keyword>
<evidence type="ECO:0000256" key="1">
    <source>
        <dbReference type="SAM" id="Phobius"/>
    </source>
</evidence>
<keyword evidence="1" id="KW-0812">Transmembrane</keyword>
<dbReference type="OrthoDB" id="40898at2157"/>
<keyword evidence="1" id="KW-0472">Membrane</keyword>
<protein>
    <submittedName>
        <fullName evidence="2">Uncharacterized protein</fullName>
    </submittedName>
</protein>
<feature type="transmembrane region" description="Helical" evidence="1">
    <location>
        <begin position="40"/>
        <end position="64"/>
    </location>
</feature>
<accession>A0A031LJD2</accession>
<dbReference type="RefSeq" id="WP_048100317.1">
    <property type="nucleotide sequence ID" value="NZ_JFZT01000052.1"/>
</dbReference>
<comment type="caution">
    <text evidence="2">The sequence shown here is derived from an EMBL/GenBank/DDBJ whole genome shotgun (WGS) entry which is preliminary data.</text>
</comment>
<dbReference type="Proteomes" id="UP000024332">
    <property type="component" value="Unassembled WGS sequence"/>
</dbReference>
<sequence length="176" mass="19683">MRSLKYTIPLALGIWWIPIASGIIDGFIASFTEKKITNSIISAALSSSIASAVYIFIAIKILVVPFLGNLLPFFAILFSAVDIGISLATAYFLSSRMIRTTIVGNSEVMEFYVNSQDEIEEKLRPFDNGCQQPVYSFSGENKVIVTRKCNGYQMKYEIMKEGKKYKVVLYLTADTM</sequence>